<evidence type="ECO:0000313" key="1">
    <source>
        <dbReference type="EMBL" id="APZ42772.1"/>
    </source>
</evidence>
<dbReference type="AlphaFoldDB" id="A0A1P8UG00"/>
<protein>
    <recommendedName>
        <fullName evidence="3">Response regulatory domain-containing protein</fullName>
    </recommendedName>
</protein>
<evidence type="ECO:0008006" key="3">
    <source>
        <dbReference type="Google" id="ProtNLM"/>
    </source>
</evidence>
<dbReference type="Proteomes" id="UP000243807">
    <property type="component" value="Chromosome"/>
</dbReference>
<organism evidence="1 2">
    <name type="scientific">Acidihalobacter ferrooxydans</name>
    <dbReference type="NCBI Taxonomy" id="1765967"/>
    <lineage>
        <taxon>Bacteria</taxon>
        <taxon>Pseudomonadati</taxon>
        <taxon>Pseudomonadota</taxon>
        <taxon>Gammaproteobacteria</taxon>
        <taxon>Chromatiales</taxon>
        <taxon>Ectothiorhodospiraceae</taxon>
        <taxon>Acidihalobacter</taxon>
    </lineage>
</organism>
<proteinExistence type="predicted"/>
<name>A0A1P8UG00_9GAMM</name>
<dbReference type="KEGG" id="afy:BW247_06415"/>
<sequence>MAAPTIEQRMKRKYVVMTTDQATVERLAAVTPPEWAQVVCTDFEELGEWDDVLLFRFLLLDLDEWEVFDPLDVIRALRMQYQINTPVFCFGGDEDIQDEMRMARADRFFDRDEMIERLPEFFRQYAWGE</sequence>
<dbReference type="OrthoDB" id="5296446at2"/>
<dbReference type="STRING" id="1765967.BW247_06415"/>
<evidence type="ECO:0000313" key="2">
    <source>
        <dbReference type="Proteomes" id="UP000243807"/>
    </source>
</evidence>
<reference evidence="1 2" key="1">
    <citation type="submission" date="2017-01" db="EMBL/GenBank/DDBJ databases">
        <title>Draft sequence of Acidihalobacter ferrooxidans strain DSM 14175 (strain V8).</title>
        <authorList>
            <person name="Khaleque H.N."/>
            <person name="Ramsay J.P."/>
            <person name="Murphy R.J.T."/>
            <person name="Kaksonen A.H."/>
            <person name="Boxall N.J."/>
            <person name="Watkin E.L.J."/>
        </authorList>
    </citation>
    <scope>NUCLEOTIDE SEQUENCE [LARGE SCALE GENOMIC DNA]</scope>
    <source>
        <strain evidence="1 2">V8</strain>
    </source>
</reference>
<dbReference type="RefSeq" id="WP_076836421.1">
    <property type="nucleotide sequence ID" value="NZ_CP019434.1"/>
</dbReference>
<keyword evidence="2" id="KW-1185">Reference proteome</keyword>
<dbReference type="EMBL" id="CP019434">
    <property type="protein sequence ID" value="APZ42772.1"/>
    <property type="molecule type" value="Genomic_DNA"/>
</dbReference>
<gene>
    <name evidence="1" type="ORF">BW247_06415</name>
</gene>
<accession>A0A1P8UG00</accession>